<dbReference type="PANTHER" id="PTHR11679">
    <property type="entry name" value="VESICLE PROTEIN SORTING-ASSOCIATED"/>
    <property type="match status" value="1"/>
</dbReference>
<dbReference type="AlphaFoldDB" id="A0A2R6QPG2"/>
<reference evidence="3" key="2">
    <citation type="journal article" date="2018" name="BMC Genomics">
        <title>A manually annotated Actinidia chinensis var. chinensis (kiwifruit) genome highlights the challenges associated with draft genomes and gene prediction in plants.</title>
        <authorList>
            <person name="Pilkington S.M."/>
            <person name="Crowhurst R."/>
            <person name="Hilario E."/>
            <person name="Nardozza S."/>
            <person name="Fraser L."/>
            <person name="Peng Y."/>
            <person name="Gunaseelan K."/>
            <person name="Simpson R."/>
            <person name="Tahir J."/>
            <person name="Deroles S.C."/>
            <person name="Templeton K."/>
            <person name="Luo Z."/>
            <person name="Davy M."/>
            <person name="Cheng C."/>
            <person name="McNeilage M."/>
            <person name="Scaglione D."/>
            <person name="Liu Y."/>
            <person name="Zhang Q."/>
            <person name="Datson P."/>
            <person name="De Silva N."/>
            <person name="Gardiner S.E."/>
            <person name="Bassett H."/>
            <person name="Chagne D."/>
            <person name="McCallum J."/>
            <person name="Dzierzon H."/>
            <person name="Deng C."/>
            <person name="Wang Y.Y."/>
            <person name="Barron L."/>
            <person name="Manako K."/>
            <person name="Bowen J."/>
            <person name="Foster T.M."/>
            <person name="Erridge Z.A."/>
            <person name="Tiffin H."/>
            <person name="Waite C.N."/>
            <person name="Davies K.M."/>
            <person name="Grierson E.P."/>
            <person name="Laing W.A."/>
            <person name="Kirk R."/>
            <person name="Chen X."/>
            <person name="Wood M."/>
            <person name="Montefiori M."/>
            <person name="Brummell D.A."/>
            <person name="Schwinn K.E."/>
            <person name="Catanach A."/>
            <person name="Fullerton C."/>
            <person name="Li D."/>
            <person name="Meiyalaghan S."/>
            <person name="Nieuwenhuizen N."/>
            <person name="Read N."/>
            <person name="Prakash R."/>
            <person name="Hunter D."/>
            <person name="Zhang H."/>
            <person name="McKenzie M."/>
            <person name="Knabel M."/>
            <person name="Harris A."/>
            <person name="Allan A.C."/>
            <person name="Gleave A."/>
            <person name="Chen A."/>
            <person name="Janssen B.J."/>
            <person name="Plunkett B."/>
            <person name="Ampomah-Dwamena C."/>
            <person name="Voogd C."/>
            <person name="Leif D."/>
            <person name="Lafferty D."/>
            <person name="Souleyre E.J.F."/>
            <person name="Varkonyi-Gasic E."/>
            <person name="Gambi F."/>
            <person name="Hanley J."/>
            <person name="Yao J.L."/>
            <person name="Cheung J."/>
            <person name="David K.M."/>
            <person name="Warren B."/>
            <person name="Marsh K."/>
            <person name="Snowden K.C."/>
            <person name="Lin-Wang K."/>
            <person name="Brian L."/>
            <person name="Martinez-Sanchez M."/>
            <person name="Wang M."/>
            <person name="Ileperuma N."/>
            <person name="Macnee N."/>
            <person name="Campin R."/>
            <person name="McAtee P."/>
            <person name="Drummond R.S.M."/>
            <person name="Espley R.V."/>
            <person name="Ireland H.S."/>
            <person name="Wu R."/>
            <person name="Atkinson R.G."/>
            <person name="Karunairetnam S."/>
            <person name="Bulley S."/>
            <person name="Chunkath S."/>
            <person name="Hanley Z."/>
            <person name="Storey R."/>
            <person name="Thrimawithana A.H."/>
            <person name="Thomson S."/>
            <person name="David C."/>
            <person name="Testolin R."/>
            <person name="Huang H."/>
            <person name="Hellens R.P."/>
            <person name="Schaffer R.J."/>
        </authorList>
    </citation>
    <scope>NUCLEOTIDE SEQUENCE [LARGE SCALE GENOMIC DNA]</scope>
    <source>
        <strain evidence="3">cv. Red5</strain>
    </source>
</reference>
<dbReference type="GO" id="GO:0016192">
    <property type="term" value="P:vesicle-mediated transport"/>
    <property type="evidence" value="ECO:0007669"/>
    <property type="project" value="InterPro"/>
</dbReference>
<dbReference type="InParanoid" id="A0A2R6QPG2"/>
<sequence length="248" mass="28868">MKEFHWWKTFSGEGSLCRLWMLYISSNLQKRMLSCFCLTCQEENLCTRKHVYFSSPIPKDLVSRIKNDTSVLPRIGALREMNLEYFSMDSQGYITDQERVLEDLFGKDVENSRKFNTCLNTMAVRITTVFASLKEFPFVRYRATKALDSSTVTSFRDLVPTKLPAAVWNHITTYKSTICNYPQTETCELLILDRSVDQIAPVIHEWTYDAMCHDLLDMDGNKYLYEVPSKTDGQHEKKEVLLEDHDPV</sequence>
<evidence type="ECO:0000313" key="2">
    <source>
        <dbReference type="EMBL" id="PSS11819.1"/>
    </source>
</evidence>
<dbReference type="SUPFAM" id="SSF56815">
    <property type="entry name" value="Sec1/munc18-like (SM) proteins"/>
    <property type="match status" value="1"/>
</dbReference>
<protein>
    <submittedName>
        <fullName evidence="2">SNARE-interacting protein like</fullName>
    </submittedName>
</protein>
<evidence type="ECO:0000256" key="1">
    <source>
        <dbReference type="ARBA" id="ARBA00009884"/>
    </source>
</evidence>
<evidence type="ECO:0000313" key="3">
    <source>
        <dbReference type="Proteomes" id="UP000241394"/>
    </source>
</evidence>
<gene>
    <name evidence="2" type="ORF">CEY00_Acc16099</name>
</gene>
<dbReference type="EMBL" id="NKQK01000014">
    <property type="protein sequence ID" value="PSS11819.1"/>
    <property type="molecule type" value="Genomic_DNA"/>
</dbReference>
<dbReference type="Gene3D" id="3.40.50.1910">
    <property type="match status" value="1"/>
</dbReference>
<comment type="caution">
    <text evidence="2">The sequence shown here is derived from an EMBL/GenBank/DDBJ whole genome shotgun (WGS) entry which is preliminary data.</text>
</comment>
<dbReference type="InterPro" id="IPR027482">
    <property type="entry name" value="Sec1-like_dom2"/>
</dbReference>
<dbReference type="Pfam" id="PF00995">
    <property type="entry name" value="Sec1"/>
    <property type="match status" value="1"/>
</dbReference>
<proteinExistence type="inferred from homology"/>
<organism evidence="2 3">
    <name type="scientific">Actinidia chinensis var. chinensis</name>
    <name type="common">Chinese soft-hair kiwi</name>
    <dbReference type="NCBI Taxonomy" id="1590841"/>
    <lineage>
        <taxon>Eukaryota</taxon>
        <taxon>Viridiplantae</taxon>
        <taxon>Streptophyta</taxon>
        <taxon>Embryophyta</taxon>
        <taxon>Tracheophyta</taxon>
        <taxon>Spermatophyta</taxon>
        <taxon>Magnoliopsida</taxon>
        <taxon>eudicotyledons</taxon>
        <taxon>Gunneridae</taxon>
        <taxon>Pentapetalae</taxon>
        <taxon>asterids</taxon>
        <taxon>Ericales</taxon>
        <taxon>Actinidiaceae</taxon>
        <taxon>Actinidia</taxon>
    </lineage>
</organism>
<dbReference type="InterPro" id="IPR001619">
    <property type="entry name" value="Sec1-like"/>
</dbReference>
<comment type="similarity">
    <text evidence="1">Belongs to the STXBP/unc-18/SEC1 family.</text>
</comment>
<accession>A0A2R6QPG2</accession>
<dbReference type="OrthoDB" id="2228at2759"/>
<reference evidence="2 3" key="1">
    <citation type="submission" date="2017-07" db="EMBL/GenBank/DDBJ databases">
        <title>An improved, manually edited Actinidia chinensis var. chinensis (kiwifruit) genome highlights the challenges associated with draft genomes and gene prediction in plants.</title>
        <authorList>
            <person name="Pilkington S."/>
            <person name="Crowhurst R."/>
            <person name="Hilario E."/>
            <person name="Nardozza S."/>
            <person name="Fraser L."/>
            <person name="Peng Y."/>
            <person name="Gunaseelan K."/>
            <person name="Simpson R."/>
            <person name="Tahir J."/>
            <person name="Deroles S."/>
            <person name="Templeton K."/>
            <person name="Luo Z."/>
            <person name="Davy M."/>
            <person name="Cheng C."/>
            <person name="Mcneilage M."/>
            <person name="Scaglione D."/>
            <person name="Liu Y."/>
            <person name="Zhang Q."/>
            <person name="Datson P."/>
            <person name="De Silva N."/>
            <person name="Gardiner S."/>
            <person name="Bassett H."/>
            <person name="Chagne D."/>
            <person name="Mccallum J."/>
            <person name="Dzierzon H."/>
            <person name="Deng C."/>
            <person name="Wang Y.-Y."/>
            <person name="Barron N."/>
            <person name="Manako K."/>
            <person name="Bowen J."/>
            <person name="Foster T."/>
            <person name="Erridge Z."/>
            <person name="Tiffin H."/>
            <person name="Waite C."/>
            <person name="Davies K."/>
            <person name="Grierson E."/>
            <person name="Laing W."/>
            <person name="Kirk R."/>
            <person name="Chen X."/>
            <person name="Wood M."/>
            <person name="Montefiori M."/>
            <person name="Brummell D."/>
            <person name="Schwinn K."/>
            <person name="Catanach A."/>
            <person name="Fullerton C."/>
            <person name="Li D."/>
            <person name="Meiyalaghan S."/>
            <person name="Nieuwenhuizen N."/>
            <person name="Read N."/>
            <person name="Prakash R."/>
            <person name="Hunter D."/>
            <person name="Zhang H."/>
            <person name="Mckenzie M."/>
            <person name="Knabel M."/>
            <person name="Harris A."/>
            <person name="Allan A."/>
            <person name="Chen A."/>
            <person name="Janssen B."/>
            <person name="Plunkett B."/>
            <person name="Dwamena C."/>
            <person name="Voogd C."/>
            <person name="Leif D."/>
            <person name="Lafferty D."/>
            <person name="Souleyre E."/>
            <person name="Varkonyi-Gasic E."/>
            <person name="Gambi F."/>
            <person name="Hanley J."/>
            <person name="Yao J.-L."/>
            <person name="Cheung J."/>
            <person name="David K."/>
            <person name="Warren B."/>
            <person name="Marsh K."/>
            <person name="Snowden K."/>
            <person name="Lin-Wang K."/>
            <person name="Brian L."/>
            <person name="Martinez-Sanchez M."/>
            <person name="Wang M."/>
            <person name="Ileperuma N."/>
            <person name="Macnee N."/>
            <person name="Campin R."/>
            <person name="Mcatee P."/>
            <person name="Drummond R."/>
            <person name="Espley R."/>
            <person name="Ireland H."/>
            <person name="Wu R."/>
            <person name="Atkinson R."/>
            <person name="Karunairetnam S."/>
            <person name="Bulley S."/>
            <person name="Chunkath S."/>
            <person name="Hanley Z."/>
            <person name="Storey R."/>
            <person name="Thrimawithana A."/>
            <person name="Thomson S."/>
            <person name="David C."/>
            <person name="Testolin R."/>
        </authorList>
    </citation>
    <scope>NUCLEOTIDE SEQUENCE [LARGE SCALE GENOMIC DNA]</scope>
    <source>
        <strain evidence="3">cv. Red5</strain>
        <tissue evidence="2">Young leaf</tissue>
    </source>
</reference>
<name>A0A2R6QPG2_ACTCC</name>
<dbReference type="STRING" id="1590841.A0A2R6QPG2"/>
<keyword evidence="3" id="KW-1185">Reference proteome</keyword>
<dbReference type="Proteomes" id="UP000241394">
    <property type="component" value="Chromosome LG14"/>
</dbReference>
<dbReference type="InterPro" id="IPR036045">
    <property type="entry name" value="Sec1-like_sf"/>
</dbReference>
<dbReference type="OMA" id="STICNYP"/>
<dbReference type="Gramene" id="PSS11819">
    <property type="protein sequence ID" value="PSS11819"/>
    <property type="gene ID" value="CEY00_Acc16099"/>
</dbReference>